<feature type="region of interest" description="Disordered" evidence="8">
    <location>
        <begin position="1"/>
        <end position="26"/>
    </location>
</feature>
<dbReference type="InterPro" id="IPR027417">
    <property type="entry name" value="P-loop_NTPase"/>
</dbReference>
<feature type="domain" description="ZZ-type" evidence="9">
    <location>
        <begin position="1823"/>
        <end position="1868"/>
    </location>
</feature>
<comment type="caution">
    <text evidence="10">The sequence shown here is derived from an EMBL/GenBank/DDBJ whole genome shotgun (WGS) entry which is preliminary data.</text>
</comment>
<dbReference type="Gene3D" id="3.40.50.300">
    <property type="entry name" value="P-loop containing nucleotide triphosphate hydrolases"/>
    <property type="match status" value="1"/>
</dbReference>
<feature type="repeat" description="ANK" evidence="7">
    <location>
        <begin position="1571"/>
        <end position="1603"/>
    </location>
</feature>
<keyword evidence="2" id="KW-0479">Metal-binding</keyword>
<dbReference type="InterPro" id="IPR036770">
    <property type="entry name" value="Ankyrin_rpt-contain_sf"/>
</dbReference>
<evidence type="ECO:0000256" key="5">
    <source>
        <dbReference type="ARBA" id="ARBA00022833"/>
    </source>
</evidence>
<evidence type="ECO:0000256" key="7">
    <source>
        <dbReference type="PROSITE-ProRule" id="PRU00023"/>
    </source>
</evidence>
<dbReference type="Pfam" id="PF05057">
    <property type="entry name" value="DUF676"/>
    <property type="match status" value="1"/>
</dbReference>
<feature type="repeat" description="ANK" evidence="7">
    <location>
        <begin position="1295"/>
        <end position="1327"/>
    </location>
</feature>
<dbReference type="InterPro" id="IPR029058">
    <property type="entry name" value="AB_hydrolase_fold"/>
</dbReference>
<feature type="repeat" description="ANK" evidence="7">
    <location>
        <begin position="1328"/>
        <end position="1360"/>
    </location>
</feature>
<protein>
    <submittedName>
        <fullName evidence="10">Ankyrin repeat-containing domain protein</fullName>
    </submittedName>
</protein>
<feature type="compositionally biased region" description="Low complexity" evidence="8">
    <location>
        <begin position="961"/>
        <end position="972"/>
    </location>
</feature>
<evidence type="ECO:0000256" key="1">
    <source>
        <dbReference type="ARBA" id="ARBA00007920"/>
    </source>
</evidence>
<feature type="repeat" description="ANK" evidence="7">
    <location>
        <begin position="1394"/>
        <end position="1426"/>
    </location>
</feature>
<feature type="repeat" description="ANK" evidence="7">
    <location>
        <begin position="1639"/>
        <end position="1671"/>
    </location>
</feature>
<dbReference type="SUPFAM" id="SSF57850">
    <property type="entry name" value="RING/U-box"/>
    <property type="match status" value="1"/>
</dbReference>
<dbReference type="OrthoDB" id="823504at2759"/>
<keyword evidence="6 7" id="KW-0040">ANK repeat</keyword>
<dbReference type="Gene3D" id="3.40.50.1820">
    <property type="entry name" value="alpha/beta hydrolase"/>
    <property type="match status" value="1"/>
</dbReference>
<dbReference type="SUPFAM" id="SSF48403">
    <property type="entry name" value="Ankyrin repeat"/>
    <property type="match status" value="3"/>
</dbReference>
<dbReference type="InterPro" id="IPR043145">
    <property type="entry name" value="Znf_ZZ_sf"/>
</dbReference>
<dbReference type="Proteomes" id="UP000738349">
    <property type="component" value="Unassembled WGS sequence"/>
</dbReference>
<dbReference type="PROSITE" id="PS50297">
    <property type="entry name" value="ANK_REP_REGION"/>
    <property type="match status" value="7"/>
</dbReference>
<dbReference type="GO" id="GO:0008270">
    <property type="term" value="F:zinc ion binding"/>
    <property type="evidence" value="ECO:0007669"/>
    <property type="project" value="UniProtKB-KW"/>
</dbReference>
<evidence type="ECO:0000256" key="3">
    <source>
        <dbReference type="ARBA" id="ARBA00022737"/>
    </source>
</evidence>
<evidence type="ECO:0000256" key="8">
    <source>
        <dbReference type="SAM" id="MobiDB-lite"/>
    </source>
</evidence>
<dbReference type="Pfam" id="PF00569">
    <property type="entry name" value="ZZ"/>
    <property type="match status" value="1"/>
</dbReference>
<name>A0A9P9FT16_9HYPO</name>
<evidence type="ECO:0000259" key="9">
    <source>
        <dbReference type="SMART" id="SM00291"/>
    </source>
</evidence>
<gene>
    <name evidence="10" type="ORF">EDB81DRAFT_778434</name>
</gene>
<feature type="region of interest" description="Disordered" evidence="8">
    <location>
        <begin position="880"/>
        <end position="998"/>
    </location>
</feature>
<reference evidence="10" key="1">
    <citation type="journal article" date="2021" name="Nat. Commun.">
        <title>Genetic determinants of endophytism in the Arabidopsis root mycobiome.</title>
        <authorList>
            <person name="Mesny F."/>
            <person name="Miyauchi S."/>
            <person name="Thiergart T."/>
            <person name="Pickel B."/>
            <person name="Atanasova L."/>
            <person name="Karlsson M."/>
            <person name="Huettel B."/>
            <person name="Barry K.W."/>
            <person name="Haridas S."/>
            <person name="Chen C."/>
            <person name="Bauer D."/>
            <person name="Andreopoulos W."/>
            <person name="Pangilinan J."/>
            <person name="LaButti K."/>
            <person name="Riley R."/>
            <person name="Lipzen A."/>
            <person name="Clum A."/>
            <person name="Drula E."/>
            <person name="Henrissat B."/>
            <person name="Kohler A."/>
            <person name="Grigoriev I.V."/>
            <person name="Martin F.M."/>
            <person name="Hacquard S."/>
        </authorList>
    </citation>
    <scope>NUCLEOTIDE SEQUENCE</scope>
    <source>
        <strain evidence="10">MPI-CAGE-AT-0147</strain>
    </source>
</reference>
<accession>A0A9P9FT16</accession>
<dbReference type="InterPro" id="IPR002110">
    <property type="entry name" value="Ankyrin_rpt"/>
</dbReference>
<dbReference type="PROSITE" id="PS50088">
    <property type="entry name" value="ANK_REPEAT"/>
    <property type="match status" value="8"/>
</dbReference>
<feature type="compositionally biased region" description="Basic and acidic residues" evidence="8">
    <location>
        <begin position="911"/>
        <end position="921"/>
    </location>
</feature>
<dbReference type="InterPro" id="IPR007751">
    <property type="entry name" value="DUF676_lipase-like"/>
</dbReference>
<dbReference type="Gene3D" id="1.25.40.20">
    <property type="entry name" value="Ankyrin repeat-containing domain"/>
    <property type="match status" value="3"/>
</dbReference>
<feature type="repeat" description="ANK" evidence="7">
    <location>
        <begin position="1097"/>
        <end position="1129"/>
    </location>
</feature>
<dbReference type="Pfam" id="PF12796">
    <property type="entry name" value="Ank_2"/>
    <property type="match status" value="5"/>
</dbReference>
<dbReference type="Gene3D" id="3.30.60.90">
    <property type="match status" value="1"/>
</dbReference>
<dbReference type="SUPFAM" id="SSF53474">
    <property type="entry name" value="alpha/beta-Hydrolases"/>
    <property type="match status" value="1"/>
</dbReference>
<evidence type="ECO:0000256" key="4">
    <source>
        <dbReference type="ARBA" id="ARBA00022771"/>
    </source>
</evidence>
<dbReference type="InterPro" id="IPR056884">
    <property type="entry name" value="NPHP3-like_N"/>
</dbReference>
<dbReference type="Pfam" id="PF00023">
    <property type="entry name" value="Ank"/>
    <property type="match status" value="1"/>
</dbReference>
<dbReference type="Pfam" id="PF24883">
    <property type="entry name" value="NPHP3_N"/>
    <property type="match status" value="1"/>
</dbReference>
<dbReference type="SUPFAM" id="SSF52540">
    <property type="entry name" value="P-loop containing nucleoside triphosphate hydrolases"/>
    <property type="match status" value="1"/>
</dbReference>
<feature type="compositionally biased region" description="Polar residues" evidence="8">
    <location>
        <begin position="1"/>
        <end position="17"/>
    </location>
</feature>
<feature type="repeat" description="ANK" evidence="7">
    <location>
        <begin position="1502"/>
        <end position="1531"/>
    </location>
</feature>
<keyword evidence="11" id="KW-1185">Reference proteome</keyword>
<comment type="similarity">
    <text evidence="1">Belongs to the putative lipase ROG1 family.</text>
</comment>
<feature type="compositionally biased region" description="Low complexity" evidence="8">
    <location>
        <begin position="897"/>
        <end position="906"/>
    </location>
</feature>
<dbReference type="PANTHER" id="PTHR24198">
    <property type="entry name" value="ANKYRIN REPEAT AND PROTEIN KINASE DOMAIN-CONTAINING PROTEIN"/>
    <property type="match status" value="1"/>
</dbReference>
<keyword evidence="4" id="KW-0863">Zinc-finger</keyword>
<evidence type="ECO:0000313" key="11">
    <source>
        <dbReference type="Proteomes" id="UP000738349"/>
    </source>
</evidence>
<evidence type="ECO:0000256" key="2">
    <source>
        <dbReference type="ARBA" id="ARBA00022723"/>
    </source>
</evidence>
<dbReference type="InterPro" id="IPR000433">
    <property type="entry name" value="Znf_ZZ"/>
</dbReference>
<keyword evidence="5" id="KW-0862">Zinc</keyword>
<sequence>MGRLRQTMSLSSDTSAGDANVPGQEEEQPEYILKEMYLPPASFDAQSSDQQDLVDLVFVHGLGGNLRTTWKVDGTTEPWFTKPEFLGRLQNSVRALSFGYNANRFGDVANTRIIHHANDLLRNLVLKRLDNPNRPIIFIAHSLGGLVVKRAILLCATNNDWSAIKNSTKSIIFMGTPHMGSEKAEDLVVVQKLASLMKFQSAIATNLTKELKTFSTAVQDINMEFTIDVHRSIELLCCYESHPQRLPSGSREIIVPQWSAVLQGVDNIDLNCHHSGLPKFRSPDEPRFELFWGEVQRLVRKATAPTQKLIKAPTWTDEEAVEPTPPRARQVVPSRRRQEVAQKGIKPSRASIIRSSADQIVKEVQSRIAVETPSQQESSVSPLNSRDIAENIDPREFIEYARQLRTVTPENRGLDREPPHWQTCQWILNNRQFINWKESDEGSLLFITGSPGCGKSNLAKYIQGVMEEPATEDAEESLVVSFYCDSLESSRASPPILDLVVRALLSKPRAMSRPVRQKLRSLLENFIPDRQKTHAVLENEFDKRFNHLMEIVQTLVTDQNGTPACLIIDGLDQCEDNFILRFLRGLDSIFRREGSRPNLKVVITSRMADSIRGFALANSHIEVTPAIVEADIQRVVDEEVDRIIMSRQIATIGVTSVSAVIVERSNGSFLFAASVLKELWLIKDTGANSVFTLVTSCPSTMEAIYQQDMDRLESERPDLFKLVRILCIAKRAIRVPEAREILRMQNPEITENYDLIGDLTRTCQRLVKFGSEDTLELLHQTLYDFIINTYDVSLIHASFAEICLQYLSSQNWDKILQISARYHSARNRRYQIDRRYPLMDYACPWMGYHWRHAGAAAVPKAWELWDFICSEDGRKWQRYSLPKRTPQGATSSRRSRSSSMSSDASSVIYIRDSRTRSRSGDESSLSESSSDSDSVMITRPRRVLSRSLSRRSDSEPDSEPGSDSNSESGSVSDSDDEVRSDRSGTPTTSRPSDSVVIVEETPKPPLVILAQWDVDCIIRELFFDALESTPRQLFHKFLSTVPYLAPRSTGHSLSDFKAMVNEVWDGTTAVHYAAAQTGKALEVMLPYVNDINLPDDDGATPLILAAASGEIKGVSLLLEAGADIDHTDCWRQTALYSALHANSAEVVEILLKYGADPNIPAESGHSPLEVTIGKNHAEYAKILLEYSPDVLAPMTTGQPPAFLAHRLGSFEVLELLLPHIDVDQIWDGERVIHNSCWRGLESVVKKLIKLGANLDDPPLNTPKATPVALAAECGHNSILKALLAAGASVECPFPNLSGPLHIAAARGNAEGCRQLIRAGCNIEAKSERQRTALYVAADANRPAVVDVLVAHGANPDGTGFEPPLQIAADIGSMSMLRLLLEGRNIPDVDAKGETGETALGIAASYGDLDMVSCLLDHGADPNLRSGQRTSNTPLQLAAHARKQAVMIELLKRGADPFPERPKESSPFHTACTEGYMDVVETFFEMVDDAEELINFEWGWYGTPLLQAALGGRLEIVELLLAKGANPDYKLKSKINNGKTMIHAAAEGGDIKVLEAIVAVADDPDLEVRDFKQRTPLYYACIEGREDMVDYLLEKGVQSDVILTTGENLTAGIIDGGSAKILDRVLEKHPNMDIDISRTDGKTPLFFAVTHGYAKIIKTLLDRGADANRRSKNGDFPLSEAIRYREKESLKVLLEHKSTDLTQLDVFGRGVLQIAQQAGSHPMPSMILAAAKTPELETFLSENRDMFGNNANDLTRIDIKRKPSWEHCIETIRKDAQALLDDFELRGPRWERLGKFCLQISAYSFAQVALQRSVEAVETTPLFLEHQVHCRLCLDLIAGVRYTCRTCCNTDLCLNCMRRVPKMGYRMWTCQFHIFYQVMLPGPWNEPPKQVWGMKGGEESADARLDMLSDIAEESESEEEDHGHVENPANTLEPIDEGATSEGGVAEESPVEEVKVSAVASEMMEPEASASPTKISERDAFVDPLPDALRRTSTNLSLEEGELEDDGNTITDVVALPSTDEYVELAEGQLREFLEAVLKTFTPEQTPDSLAKWDFSADTWKLRHNLRARARLGDPEGDAMPDLLRPSRGLKPMGPQSDAYEFLAPLAFLFAHVPLHLVLTEIPFKAYERRALRKRRQLQKLIGKAIRPTRRIGELDRGIDD</sequence>
<feature type="compositionally biased region" description="Low complexity" evidence="8">
    <location>
        <begin position="922"/>
        <end position="934"/>
    </location>
</feature>
<keyword evidence="3" id="KW-0677">Repeat</keyword>
<proteinExistence type="inferred from homology"/>
<dbReference type="EMBL" id="JAGMUV010000002">
    <property type="protein sequence ID" value="KAH7171420.1"/>
    <property type="molecule type" value="Genomic_DNA"/>
</dbReference>
<dbReference type="PANTHER" id="PTHR24198:SF165">
    <property type="entry name" value="ANKYRIN REPEAT-CONTAINING PROTEIN-RELATED"/>
    <property type="match status" value="1"/>
</dbReference>
<feature type="repeat" description="ANK" evidence="7">
    <location>
        <begin position="1130"/>
        <end position="1162"/>
    </location>
</feature>
<evidence type="ECO:0000313" key="10">
    <source>
        <dbReference type="EMBL" id="KAH7171420.1"/>
    </source>
</evidence>
<dbReference type="SMART" id="SM00248">
    <property type="entry name" value="ANK"/>
    <property type="match status" value="18"/>
</dbReference>
<evidence type="ECO:0000256" key="6">
    <source>
        <dbReference type="ARBA" id="ARBA00023043"/>
    </source>
</evidence>
<feature type="region of interest" description="Disordered" evidence="8">
    <location>
        <begin position="1911"/>
        <end position="1950"/>
    </location>
</feature>
<dbReference type="SMART" id="SM00291">
    <property type="entry name" value="ZnF_ZZ"/>
    <property type="match status" value="1"/>
</dbReference>
<organism evidence="10 11">
    <name type="scientific">Dactylonectria macrodidyma</name>
    <dbReference type="NCBI Taxonomy" id="307937"/>
    <lineage>
        <taxon>Eukaryota</taxon>
        <taxon>Fungi</taxon>
        <taxon>Dikarya</taxon>
        <taxon>Ascomycota</taxon>
        <taxon>Pezizomycotina</taxon>
        <taxon>Sordariomycetes</taxon>
        <taxon>Hypocreomycetidae</taxon>
        <taxon>Hypocreales</taxon>
        <taxon>Nectriaceae</taxon>
        <taxon>Dactylonectria</taxon>
    </lineage>
</organism>